<gene>
    <name evidence="2" type="ORF">K9V48_24335</name>
</gene>
<feature type="transmembrane region" description="Helical" evidence="1">
    <location>
        <begin position="28"/>
        <end position="51"/>
    </location>
</feature>
<sequence length="233" mass="27754">MEREILVRQEERESLNNKKTKDPKQNKILRVLGNVFVQGFFIFLGVFLGYLSTEYYDNRQDKEMLISQLESAINISQLTIDTVDMRMKDAEAYISDYSKNKKGDDVTVEDFAIYEPVNYFDYSDSLFKDPALYQKLTKESQVNLLEINANNKTILSYYDTTNNDYYNYLSLKHLKNNLLWQKNHLQYEYDYQTKKHSGINLDKIKAKYDRDYKSIEGEWLNYTNEKREKSGFN</sequence>
<organism evidence="2 3">
    <name type="scientific">Metabacillus rhizolycopersici</name>
    <dbReference type="NCBI Taxonomy" id="2875709"/>
    <lineage>
        <taxon>Bacteria</taxon>
        <taxon>Bacillati</taxon>
        <taxon>Bacillota</taxon>
        <taxon>Bacilli</taxon>
        <taxon>Bacillales</taxon>
        <taxon>Bacillaceae</taxon>
        <taxon>Metabacillus</taxon>
    </lineage>
</organism>
<dbReference type="RefSeq" id="WP_224141696.1">
    <property type="nucleotide sequence ID" value="NZ_JAIQUM010000097.1"/>
</dbReference>
<keyword evidence="1" id="KW-0812">Transmembrane</keyword>
<dbReference type="Proteomes" id="UP001165287">
    <property type="component" value="Unassembled WGS sequence"/>
</dbReference>
<evidence type="ECO:0000313" key="3">
    <source>
        <dbReference type="Proteomes" id="UP001165287"/>
    </source>
</evidence>
<proteinExistence type="predicted"/>
<keyword evidence="1" id="KW-1133">Transmembrane helix</keyword>
<dbReference type="EMBL" id="JAIQUM010000097">
    <property type="protein sequence ID" value="MBZ5753266.1"/>
    <property type="molecule type" value="Genomic_DNA"/>
</dbReference>
<evidence type="ECO:0000313" key="2">
    <source>
        <dbReference type="EMBL" id="MBZ5753266.1"/>
    </source>
</evidence>
<accession>A0ABS7UYQ7</accession>
<comment type="caution">
    <text evidence="2">The sequence shown here is derived from an EMBL/GenBank/DDBJ whole genome shotgun (WGS) entry which is preliminary data.</text>
</comment>
<keyword evidence="1" id="KW-0472">Membrane</keyword>
<keyword evidence="3" id="KW-1185">Reference proteome</keyword>
<name>A0ABS7UYQ7_9BACI</name>
<evidence type="ECO:0000256" key="1">
    <source>
        <dbReference type="SAM" id="Phobius"/>
    </source>
</evidence>
<protein>
    <submittedName>
        <fullName evidence="2">Uncharacterized protein</fullName>
    </submittedName>
</protein>
<reference evidence="2" key="1">
    <citation type="submission" date="2024-05" db="EMBL/GenBank/DDBJ databases">
        <title>Metabacillus sp. nov., isolated from the rhizosphere soil of tomato plants.</title>
        <authorList>
            <person name="Ma R."/>
        </authorList>
    </citation>
    <scope>NUCLEOTIDE SEQUENCE</scope>
    <source>
        <strain evidence="2">DBTR6</strain>
    </source>
</reference>